<dbReference type="CDD" id="cd06163">
    <property type="entry name" value="S2P-M50_PDZ_RseP-like"/>
    <property type="match status" value="1"/>
</dbReference>
<evidence type="ECO:0000256" key="3">
    <source>
        <dbReference type="ARBA" id="ARBA00007931"/>
    </source>
</evidence>
<dbReference type="PANTHER" id="PTHR42837:SF2">
    <property type="entry name" value="MEMBRANE METALLOPROTEASE ARASP2, CHLOROPLASTIC-RELATED"/>
    <property type="match status" value="1"/>
</dbReference>
<keyword evidence="11" id="KW-0479">Metal-binding</keyword>
<evidence type="ECO:0000313" key="13">
    <source>
        <dbReference type="EMBL" id="ADK81973.1"/>
    </source>
</evidence>
<dbReference type="InterPro" id="IPR001478">
    <property type="entry name" value="PDZ"/>
</dbReference>
<sequence>MGILLGLFGLGIVVFVHELGHFLAAKAVGVEVEAFSIGWGRPLVGKKIGKTEYRIGIFPIGGYCKMKGEEPFKKALEEKADRIPTEKGSLFSVSPLRRIITYAAGPLANLLFAMIVLSILWYAGFTIHTFNNKVIMLSDYPAFFHKGETPAERAGLQTGDLIVAIGGRPVTNYSELQEAVAPLAGEKTSVTVLREGIEKSMPITPELDKASGIGMIGVSAWIDPVVSDVAPESSASLAGLREGDTITAIDGQPVRHTLDLLNVLETSPGKVTLSFIRDGQDTTTVLIPSYDESGNAHLGLAFSGITVHSPNYSPIGAIKKGSGEAISTFFLTIKGLKSLFSGVRVRDAVSGPVRITYLVGEVAGRGFSEGFATGITTLFRFLSFISIALCFGNLLPIPALDGGLILITAVEFFKGIHVSPRAYYRYQSIGFVIILMILIFATFGDITFLMKE</sequence>
<dbReference type="OrthoDB" id="9782003at2"/>
<dbReference type="CDD" id="cd23081">
    <property type="entry name" value="cpPDZ_EcRseP-like"/>
    <property type="match status" value="1"/>
</dbReference>
<dbReference type="HOGENOM" id="CLU_025778_0_0_12"/>
<evidence type="ECO:0000259" key="12">
    <source>
        <dbReference type="PROSITE" id="PS50106"/>
    </source>
</evidence>
<dbReference type="InterPro" id="IPR041489">
    <property type="entry name" value="PDZ_6"/>
</dbReference>
<reference evidence="13 14" key="1">
    <citation type="journal article" date="2010" name="Stand. Genomic Sci.">
        <title>Complete genome sequence of Spirochaeta smaragdinae type strain (SEBR 4228).</title>
        <authorList>
            <person name="Mavromatis K."/>
            <person name="Yasawong M."/>
            <person name="Chertkov O."/>
            <person name="Lapidus A."/>
            <person name="Lucas S."/>
            <person name="Nolan M."/>
            <person name="Del Rio T.G."/>
            <person name="Tice H."/>
            <person name="Cheng J.F."/>
            <person name="Pitluck S."/>
            <person name="Liolios K."/>
            <person name="Ivanova N."/>
            <person name="Tapia R."/>
            <person name="Han C."/>
            <person name="Bruce D."/>
            <person name="Goodwin L."/>
            <person name="Pati A."/>
            <person name="Chen A."/>
            <person name="Palaniappan K."/>
            <person name="Land M."/>
            <person name="Hauser L."/>
            <person name="Chang Y.J."/>
            <person name="Jeffries C.D."/>
            <person name="Detter J.C."/>
            <person name="Rohde M."/>
            <person name="Brambilla E."/>
            <person name="Spring S."/>
            <person name="Goker M."/>
            <person name="Sikorski J."/>
            <person name="Woyke T."/>
            <person name="Bristow J."/>
            <person name="Eisen J.A."/>
            <person name="Markowitz V."/>
            <person name="Hugenholtz P."/>
            <person name="Klenk H.P."/>
            <person name="Kyrpides N.C."/>
        </authorList>
    </citation>
    <scope>NUCLEOTIDE SEQUENCE [LARGE SCALE GENOMIC DNA]</scope>
    <source>
        <strain evidence="14">DSM 11293 / JCM 15392 / SEBR 4228</strain>
    </source>
</reference>
<dbReference type="InterPro" id="IPR036034">
    <property type="entry name" value="PDZ_sf"/>
</dbReference>
<keyword evidence="7 11" id="KW-0862">Zinc</keyword>
<evidence type="ECO:0000256" key="10">
    <source>
        <dbReference type="ARBA" id="ARBA00023136"/>
    </source>
</evidence>
<evidence type="ECO:0000256" key="8">
    <source>
        <dbReference type="ARBA" id="ARBA00022989"/>
    </source>
</evidence>
<keyword evidence="8 11" id="KW-1133">Transmembrane helix</keyword>
<evidence type="ECO:0000256" key="2">
    <source>
        <dbReference type="ARBA" id="ARBA00004141"/>
    </source>
</evidence>
<keyword evidence="9 11" id="KW-0482">Metalloprotease</keyword>
<keyword evidence="4" id="KW-0645">Protease</keyword>
<keyword evidence="10 11" id="KW-0472">Membrane</keyword>
<name>E1R288_SEDSS</name>
<dbReference type="GO" id="GO:0006508">
    <property type="term" value="P:proteolysis"/>
    <property type="evidence" value="ECO:0007669"/>
    <property type="project" value="UniProtKB-KW"/>
</dbReference>
<feature type="domain" description="PDZ" evidence="12">
    <location>
        <begin position="204"/>
        <end position="279"/>
    </location>
</feature>
<proteinExistence type="inferred from homology"/>
<evidence type="ECO:0000256" key="11">
    <source>
        <dbReference type="RuleBase" id="RU362031"/>
    </source>
</evidence>
<dbReference type="NCBIfam" id="TIGR00054">
    <property type="entry name" value="RIP metalloprotease RseP"/>
    <property type="match status" value="1"/>
</dbReference>
<dbReference type="RefSeq" id="WP_013255432.1">
    <property type="nucleotide sequence ID" value="NC_014364.1"/>
</dbReference>
<protein>
    <recommendedName>
        <fullName evidence="11">Zinc metalloprotease</fullName>
        <ecNumber evidence="11">3.4.24.-</ecNumber>
    </recommendedName>
</protein>
<dbReference type="PROSITE" id="PS50106">
    <property type="entry name" value="PDZ"/>
    <property type="match status" value="1"/>
</dbReference>
<keyword evidence="14" id="KW-1185">Reference proteome</keyword>
<dbReference type="EMBL" id="CP002116">
    <property type="protein sequence ID" value="ADK81973.1"/>
    <property type="molecule type" value="Genomic_DNA"/>
</dbReference>
<dbReference type="GO" id="GO:0016020">
    <property type="term" value="C:membrane"/>
    <property type="evidence" value="ECO:0007669"/>
    <property type="project" value="UniProtKB-SubCell"/>
</dbReference>
<evidence type="ECO:0000256" key="9">
    <source>
        <dbReference type="ARBA" id="ARBA00023049"/>
    </source>
</evidence>
<organism evidence="13 14">
    <name type="scientific">Sediminispirochaeta smaragdinae (strain DSM 11293 / JCM 15392 / SEBR 4228)</name>
    <name type="common">Spirochaeta smaragdinae</name>
    <dbReference type="NCBI Taxonomy" id="573413"/>
    <lineage>
        <taxon>Bacteria</taxon>
        <taxon>Pseudomonadati</taxon>
        <taxon>Spirochaetota</taxon>
        <taxon>Spirochaetia</taxon>
        <taxon>Spirochaetales</taxon>
        <taxon>Spirochaetaceae</taxon>
        <taxon>Sediminispirochaeta</taxon>
    </lineage>
</organism>
<feature type="transmembrane region" description="Helical" evidence="11">
    <location>
        <begin position="99"/>
        <end position="123"/>
    </location>
</feature>
<comment type="cofactor">
    <cofactor evidence="1 11">
        <name>Zn(2+)</name>
        <dbReference type="ChEBI" id="CHEBI:29105"/>
    </cofactor>
</comment>
<dbReference type="Pfam" id="PF02163">
    <property type="entry name" value="Peptidase_M50"/>
    <property type="match status" value="1"/>
</dbReference>
<accession>E1R288</accession>
<dbReference type="AlphaFoldDB" id="E1R288"/>
<evidence type="ECO:0000256" key="4">
    <source>
        <dbReference type="ARBA" id="ARBA00022670"/>
    </source>
</evidence>
<comment type="subcellular location">
    <subcellularLocation>
        <location evidence="2">Membrane</location>
        <topology evidence="2">Multi-pass membrane protein</topology>
    </subcellularLocation>
</comment>
<dbReference type="InterPro" id="IPR008915">
    <property type="entry name" value="Peptidase_M50"/>
</dbReference>
<feature type="transmembrane region" description="Helical" evidence="11">
    <location>
        <begin position="429"/>
        <end position="450"/>
    </location>
</feature>
<feature type="transmembrane region" description="Helical" evidence="11">
    <location>
        <begin position="381"/>
        <end position="409"/>
    </location>
</feature>
<keyword evidence="5 11" id="KW-0812">Transmembrane</keyword>
<dbReference type="InterPro" id="IPR004387">
    <property type="entry name" value="Pept_M50_Zn"/>
</dbReference>
<evidence type="ECO:0000256" key="1">
    <source>
        <dbReference type="ARBA" id="ARBA00001947"/>
    </source>
</evidence>
<dbReference type="STRING" id="573413.Spirs_2870"/>
<dbReference type="GO" id="GO:0046872">
    <property type="term" value="F:metal ion binding"/>
    <property type="evidence" value="ECO:0007669"/>
    <property type="project" value="UniProtKB-KW"/>
</dbReference>
<gene>
    <name evidence="13" type="ordered locus">Spirs_2870</name>
</gene>
<dbReference type="SUPFAM" id="SSF50156">
    <property type="entry name" value="PDZ domain-like"/>
    <property type="match status" value="2"/>
</dbReference>
<dbReference type="EC" id="3.4.24.-" evidence="11"/>
<evidence type="ECO:0000256" key="5">
    <source>
        <dbReference type="ARBA" id="ARBA00022692"/>
    </source>
</evidence>
<dbReference type="SMART" id="SM00228">
    <property type="entry name" value="PDZ"/>
    <property type="match status" value="2"/>
</dbReference>
<evidence type="ECO:0000256" key="6">
    <source>
        <dbReference type="ARBA" id="ARBA00022801"/>
    </source>
</evidence>
<dbReference type="Proteomes" id="UP000002318">
    <property type="component" value="Chromosome"/>
</dbReference>
<comment type="similarity">
    <text evidence="3 11">Belongs to the peptidase M50B family.</text>
</comment>
<dbReference type="Gene3D" id="2.30.42.10">
    <property type="match status" value="2"/>
</dbReference>
<dbReference type="GO" id="GO:0004222">
    <property type="term" value="F:metalloendopeptidase activity"/>
    <property type="evidence" value="ECO:0007669"/>
    <property type="project" value="InterPro"/>
</dbReference>
<dbReference type="PANTHER" id="PTHR42837">
    <property type="entry name" value="REGULATOR OF SIGMA-E PROTEASE RSEP"/>
    <property type="match status" value="1"/>
</dbReference>
<evidence type="ECO:0000313" key="14">
    <source>
        <dbReference type="Proteomes" id="UP000002318"/>
    </source>
</evidence>
<evidence type="ECO:0000256" key="7">
    <source>
        <dbReference type="ARBA" id="ARBA00022833"/>
    </source>
</evidence>
<dbReference type="eggNOG" id="COG0750">
    <property type="taxonomic scope" value="Bacteria"/>
</dbReference>
<dbReference type="Pfam" id="PF17820">
    <property type="entry name" value="PDZ_6"/>
    <property type="match status" value="2"/>
</dbReference>
<keyword evidence="6 11" id="KW-0378">Hydrolase</keyword>
<dbReference type="KEGG" id="ssm:Spirs_2870"/>